<name>A0A0V8QCI9_9FIRM</name>
<keyword evidence="2" id="KW-1185">Reference proteome</keyword>
<proteinExistence type="predicted"/>
<dbReference type="AlphaFoldDB" id="A0A0V8QCI9"/>
<protein>
    <submittedName>
        <fullName evidence="1">Uncharacterized protein</fullName>
    </submittedName>
</protein>
<gene>
    <name evidence="1" type="ORF">ASU35_13440</name>
</gene>
<dbReference type="RefSeq" id="WP_058353498.1">
    <property type="nucleotide sequence ID" value="NZ_CABMMD010000178.1"/>
</dbReference>
<dbReference type="EMBL" id="LNAM01000178">
    <property type="protein sequence ID" value="KSV58261.1"/>
    <property type="molecule type" value="Genomic_DNA"/>
</dbReference>
<dbReference type="STRING" id="290052.ASU35_13440"/>
<accession>A0A0V8QCI9</accession>
<dbReference type="Proteomes" id="UP000054874">
    <property type="component" value="Unassembled WGS sequence"/>
</dbReference>
<comment type="caution">
    <text evidence="1">The sequence shown here is derived from an EMBL/GenBank/DDBJ whole genome shotgun (WGS) entry which is preliminary data.</text>
</comment>
<evidence type="ECO:0000313" key="1">
    <source>
        <dbReference type="EMBL" id="KSV58261.1"/>
    </source>
</evidence>
<reference evidence="1 2" key="1">
    <citation type="submission" date="2015-11" db="EMBL/GenBank/DDBJ databases">
        <title>Butyribacter intestini gen. nov., sp. nov., a butyric acid-producing bacterium of the family Lachnospiraceae isolated from the human faeces.</title>
        <authorList>
            <person name="Zou Y."/>
            <person name="Xue W."/>
            <person name="Luo G."/>
            <person name="Lv M."/>
        </authorList>
    </citation>
    <scope>NUCLEOTIDE SEQUENCE [LARGE SCALE GENOMIC DNA]</scope>
    <source>
        <strain evidence="1 2">ACET-33324</strain>
    </source>
</reference>
<organism evidence="1 2">
    <name type="scientific">Acetivibrio ethanolgignens</name>
    <dbReference type="NCBI Taxonomy" id="290052"/>
    <lineage>
        <taxon>Bacteria</taxon>
        <taxon>Bacillati</taxon>
        <taxon>Bacillota</taxon>
        <taxon>Clostridia</taxon>
        <taxon>Eubacteriales</taxon>
        <taxon>Oscillospiraceae</taxon>
        <taxon>Acetivibrio</taxon>
    </lineage>
</organism>
<sequence>MQDKYDRLLTFNSTNDNTTLKKVWQDLNCETIKISVLDPKEKEMCERVIRKIGKQVWIAVTIAEYAELKHKLVTELNLVKTYVLPDVIVWKGDNYTFEEQDNTTLVYKGNRITTLYSKAVMAVIENEPGFRVGDVVENEFKDKFVVNGISCMESPFYDYCCTITLQPVKLDCTGTVVPKGSISYEMLSEPEQLLQFTGNRVQEGVN</sequence>
<evidence type="ECO:0000313" key="2">
    <source>
        <dbReference type="Proteomes" id="UP000054874"/>
    </source>
</evidence>